<dbReference type="SUPFAM" id="SSF52833">
    <property type="entry name" value="Thioredoxin-like"/>
    <property type="match status" value="1"/>
</dbReference>
<dbReference type="Pfam" id="PF13462">
    <property type="entry name" value="Thioredoxin_4"/>
    <property type="match status" value="1"/>
</dbReference>
<gene>
    <name evidence="4" type="ORF">SAMN05421828_11459</name>
</gene>
<evidence type="ECO:0000256" key="2">
    <source>
        <dbReference type="ARBA" id="ARBA00005791"/>
    </source>
</evidence>
<dbReference type="PROSITE" id="PS51352">
    <property type="entry name" value="THIOREDOXIN_2"/>
    <property type="match status" value="1"/>
</dbReference>
<dbReference type="OrthoDB" id="8478320at2"/>
<dbReference type="EMBL" id="FTNE01000014">
    <property type="protein sequence ID" value="SIR05140.1"/>
    <property type="molecule type" value="Genomic_DNA"/>
</dbReference>
<dbReference type="InterPro" id="IPR036249">
    <property type="entry name" value="Thioredoxin-like_sf"/>
</dbReference>
<dbReference type="AlphaFoldDB" id="A0A8G2FH37"/>
<sequence length="213" mass="23699">MDRRSLLHFVGGLSISAGLGLLDTGRAAASEALPASSSPFGVRSLGKPGASVTVHEYFSMNCPHCAYFGTRVLPDVVTNFIKTGKIYYVFKDFPLNEDAVMAAQVARTLPAHEYFPFISELFRTQDQWAFDPNLKTKQDYANALFRFAALAGMDRKSFDAALADKKLEAFILNELNVGEKQYHVNATPTFIINGRKREGAVDFKQFSRWIDEA</sequence>
<name>A0A8G2FH37_ACIRU</name>
<evidence type="ECO:0000259" key="3">
    <source>
        <dbReference type="PROSITE" id="PS51352"/>
    </source>
</evidence>
<evidence type="ECO:0000256" key="1">
    <source>
        <dbReference type="ARBA" id="ARBA00003565"/>
    </source>
</evidence>
<dbReference type="PANTHER" id="PTHR13887">
    <property type="entry name" value="GLUTATHIONE S-TRANSFERASE KAPPA"/>
    <property type="match status" value="1"/>
</dbReference>
<evidence type="ECO:0000313" key="4">
    <source>
        <dbReference type="EMBL" id="SIR05140.1"/>
    </source>
</evidence>
<proteinExistence type="inferred from homology"/>
<dbReference type="RefSeq" id="WP_029311845.1">
    <property type="nucleotide sequence ID" value="NZ_FTNE01000014.1"/>
</dbReference>
<accession>A0A8G2FH37</accession>
<dbReference type="Proteomes" id="UP000186308">
    <property type="component" value="Unassembled WGS sequence"/>
</dbReference>
<dbReference type="GO" id="GO:0016853">
    <property type="term" value="F:isomerase activity"/>
    <property type="evidence" value="ECO:0007669"/>
    <property type="project" value="UniProtKB-KW"/>
</dbReference>
<protein>
    <submittedName>
        <fullName evidence="4">Protein-disulfide isomerase</fullName>
    </submittedName>
</protein>
<feature type="domain" description="Thioredoxin" evidence="3">
    <location>
        <begin position="22"/>
        <end position="213"/>
    </location>
</feature>
<evidence type="ECO:0000313" key="5">
    <source>
        <dbReference type="Proteomes" id="UP000186308"/>
    </source>
</evidence>
<comment type="similarity">
    <text evidence="2">Belongs to the thioredoxin family. DsbA subfamily.</text>
</comment>
<comment type="function">
    <text evidence="1">May be required for disulfide bond formation in some proteins.</text>
</comment>
<dbReference type="Gene3D" id="3.40.30.10">
    <property type="entry name" value="Glutaredoxin"/>
    <property type="match status" value="1"/>
</dbReference>
<organism evidence="4 5">
    <name type="scientific">Acidiphilium rubrum</name>
    <dbReference type="NCBI Taxonomy" id="526"/>
    <lineage>
        <taxon>Bacteria</taxon>
        <taxon>Pseudomonadati</taxon>
        <taxon>Pseudomonadota</taxon>
        <taxon>Alphaproteobacteria</taxon>
        <taxon>Acetobacterales</taxon>
        <taxon>Acidocellaceae</taxon>
        <taxon>Acidiphilium</taxon>
    </lineage>
</organism>
<dbReference type="InterPro" id="IPR013766">
    <property type="entry name" value="Thioredoxin_domain"/>
</dbReference>
<dbReference type="InterPro" id="IPR012336">
    <property type="entry name" value="Thioredoxin-like_fold"/>
</dbReference>
<keyword evidence="5" id="KW-1185">Reference proteome</keyword>
<dbReference type="PANTHER" id="PTHR13887:SF56">
    <property type="entry name" value="THIOREDOXIN-LIKE REDUCTASE RV2466C"/>
    <property type="match status" value="1"/>
</dbReference>
<keyword evidence="4" id="KW-0413">Isomerase</keyword>
<reference evidence="4 5" key="1">
    <citation type="submission" date="2017-01" db="EMBL/GenBank/DDBJ databases">
        <authorList>
            <person name="Varghese N."/>
            <person name="Submissions S."/>
        </authorList>
    </citation>
    <scope>NUCLEOTIDE SEQUENCE [LARGE SCALE GENOMIC DNA]</scope>
    <source>
        <strain evidence="4 5">ATCC 35905</strain>
    </source>
</reference>
<comment type="caution">
    <text evidence="4">The sequence shown here is derived from an EMBL/GenBank/DDBJ whole genome shotgun (WGS) entry which is preliminary data.</text>
</comment>